<dbReference type="Pfam" id="PF07699">
    <property type="entry name" value="Ephrin_rec_like"/>
    <property type="match status" value="3"/>
</dbReference>
<dbReference type="InterPro" id="IPR011641">
    <property type="entry name" value="Tyr-kin_ephrin_A/B_rcpt-like"/>
</dbReference>
<organism evidence="4">
    <name type="scientific">Anisakis simplex</name>
    <name type="common">Herring worm</name>
    <dbReference type="NCBI Taxonomy" id="6269"/>
    <lineage>
        <taxon>Eukaryota</taxon>
        <taxon>Metazoa</taxon>
        <taxon>Ecdysozoa</taxon>
        <taxon>Nematoda</taxon>
        <taxon>Chromadorea</taxon>
        <taxon>Rhabditida</taxon>
        <taxon>Spirurina</taxon>
        <taxon>Ascaridomorpha</taxon>
        <taxon>Ascaridoidea</taxon>
        <taxon>Anisakidae</taxon>
        <taxon>Anisakis</taxon>
        <taxon>Anisakis simplex complex</taxon>
    </lineage>
</organism>
<dbReference type="GO" id="GO:0007165">
    <property type="term" value="P:signal transduction"/>
    <property type="evidence" value="ECO:0007669"/>
    <property type="project" value="TreeGrafter"/>
</dbReference>
<evidence type="ECO:0000313" key="3">
    <source>
        <dbReference type="Proteomes" id="UP000267096"/>
    </source>
</evidence>
<accession>A0A0M3J9F8</accession>
<protein>
    <submittedName>
        <fullName evidence="4">Ephrin_rec_like domain-containing protein</fullName>
    </submittedName>
</protein>
<feature type="domain" description="Tyrosine-protein kinase ephrin type A/B receptor-like" evidence="1">
    <location>
        <begin position="72"/>
        <end position="119"/>
    </location>
</feature>
<dbReference type="Proteomes" id="UP000267096">
    <property type="component" value="Unassembled WGS sequence"/>
</dbReference>
<dbReference type="EMBL" id="UYRR01006764">
    <property type="protein sequence ID" value="VDK22950.1"/>
    <property type="molecule type" value="Genomic_DNA"/>
</dbReference>
<evidence type="ECO:0000313" key="4">
    <source>
        <dbReference type="WBParaSite" id="ASIM_0000422301-mRNA-1"/>
    </source>
</evidence>
<dbReference type="GO" id="GO:0005615">
    <property type="term" value="C:extracellular space"/>
    <property type="evidence" value="ECO:0007669"/>
    <property type="project" value="TreeGrafter"/>
</dbReference>
<dbReference type="SUPFAM" id="SSF57184">
    <property type="entry name" value="Growth factor receptor domain"/>
    <property type="match status" value="1"/>
</dbReference>
<feature type="domain" description="Tyrosine-protein kinase ephrin type A/B receptor-like" evidence="1">
    <location>
        <begin position="11"/>
        <end position="58"/>
    </location>
</feature>
<gene>
    <name evidence="2" type="ORF">ASIM_LOCUS4041</name>
</gene>
<dbReference type="SMART" id="SM01411">
    <property type="entry name" value="Ephrin_rec_like"/>
    <property type="match status" value="3"/>
</dbReference>
<dbReference type="AlphaFoldDB" id="A0A0M3J9F8"/>
<dbReference type="PANTHER" id="PTHR24046:SF5">
    <property type="entry name" value="EGF-LIKE DOMAIN-CONTAINING PROTEIN"/>
    <property type="match status" value="1"/>
</dbReference>
<dbReference type="Gene3D" id="2.10.50.10">
    <property type="entry name" value="Tumor Necrosis Factor Receptor, subunit A, domain 2"/>
    <property type="match status" value="3"/>
</dbReference>
<evidence type="ECO:0000313" key="2">
    <source>
        <dbReference type="EMBL" id="VDK22950.1"/>
    </source>
</evidence>
<keyword evidence="3" id="KW-1185">Reference proteome</keyword>
<sequence>MHYQSVLCNPGTFHNETSGRCEPCARGTYQRNMGRARCELCPKASTTLHLAATTVDECVGVCVALRIECRPGNYLDVSTGVCEQCGHMGYQPKAGSTSCYPCPHGTVSLTKNATSLGQCIYNCPPGQQHTSDGACEPCAVGFYKALNDVLCQPCPASTTTEDIGSTSATHCLLRMNF</sequence>
<dbReference type="InterPro" id="IPR009030">
    <property type="entry name" value="Growth_fac_rcpt_cys_sf"/>
</dbReference>
<feature type="domain" description="Tyrosine-protein kinase ephrin type A/B receptor-like" evidence="1">
    <location>
        <begin position="131"/>
        <end position="171"/>
    </location>
</feature>
<evidence type="ECO:0000259" key="1">
    <source>
        <dbReference type="Pfam" id="PF07699"/>
    </source>
</evidence>
<reference evidence="2 3" key="2">
    <citation type="submission" date="2018-11" db="EMBL/GenBank/DDBJ databases">
        <authorList>
            <consortium name="Pathogen Informatics"/>
        </authorList>
    </citation>
    <scope>NUCLEOTIDE SEQUENCE [LARGE SCALE GENOMIC DNA]</scope>
</reference>
<dbReference type="WBParaSite" id="ASIM_0000422301-mRNA-1">
    <property type="protein sequence ID" value="ASIM_0000422301-mRNA-1"/>
    <property type="gene ID" value="ASIM_0000422301"/>
</dbReference>
<dbReference type="GO" id="GO:0009986">
    <property type="term" value="C:cell surface"/>
    <property type="evidence" value="ECO:0007669"/>
    <property type="project" value="TreeGrafter"/>
</dbReference>
<reference evidence="4" key="1">
    <citation type="submission" date="2017-02" db="UniProtKB">
        <authorList>
            <consortium name="WormBaseParasite"/>
        </authorList>
    </citation>
    <scope>IDENTIFICATION</scope>
</reference>
<proteinExistence type="predicted"/>
<dbReference type="OrthoDB" id="382013at2759"/>
<name>A0A0M3J9F8_ANISI</name>
<dbReference type="InterPro" id="IPR052071">
    <property type="entry name" value="SCUB_EGF-like_domain"/>
</dbReference>
<dbReference type="PANTHER" id="PTHR24046">
    <property type="entry name" value="SIGNAL PEPTIDE, CUB AND EGF-LIKE DOMAIN-CONTAINING"/>
    <property type="match status" value="1"/>
</dbReference>